<evidence type="ECO:0000256" key="1">
    <source>
        <dbReference type="SAM" id="MobiDB-lite"/>
    </source>
</evidence>
<sequence>MLFIEKMPTRYDAGAATVLAGETTVTPTNAAWHGNIWGDDLFFLPSQPLVPPVRIDAVNDDGTLTLSLPWPGVDAEEADYEIRYIGSIERSTAQSRRVLEQLGDVKSWADVFVATDADRLALESAGNPLRAGFRVLVIEDGLIWAKASSAYDDWLPPAEFQGPQGGPGPLTEISFGPVTTLNPGQPASVAVVAVGEAAVRLDFSLPRGQDGTGTGDVVGPASSVSGRIALFSGTSGKVLQQAGLSVSDLEPARTRPTTPEKQTGVGTTPRGWAAEDVAQAILAQSPSPADLEFTVSQLALALADANNVALFLGPNGNRFADSFDALTYVDVAGATNLDTGTAGLLKPTVAIANSLASQTLNNDPFGFAGATVKQLVGASVLTTNGSRVRVTVQGSASGLTISGLYIGNRDTAGDSWDALSLTPITFAGVGSLTLGANQSIVSDWITFALDETKDLIFSFHVSANDFKQLATGLSGSDYNRFYKVSANEAAVANASGYTATAGTLALIRQIEVQTGSNNAIVRSAAFTAAAVPTKMKALINVREADAAVAGTDYFLDCSRDGGTTWTAMVLTERYTSGNLRVVEAAETDVSSQPSGTAVRWRFKTLNNKNVELHDLYLYWS</sequence>
<accession>A0A1Y6EZ84</accession>
<feature type="region of interest" description="Disordered" evidence="1">
    <location>
        <begin position="248"/>
        <end position="269"/>
    </location>
</feature>
<feature type="compositionally biased region" description="Polar residues" evidence="1">
    <location>
        <begin position="255"/>
        <end position="266"/>
    </location>
</feature>
<evidence type="ECO:0000313" key="2">
    <source>
        <dbReference type="EMBL" id="SMQ65822.1"/>
    </source>
</evidence>
<name>A0A1Y6EZ84_9HYPH</name>
<dbReference type="Proteomes" id="UP000194474">
    <property type="component" value="Unassembled WGS sequence"/>
</dbReference>
<dbReference type="AlphaFoldDB" id="A0A1Y6EZ84"/>
<organism evidence="2 3">
    <name type="scientific">Devosia lucknowensis</name>
    <dbReference type="NCBI Taxonomy" id="1096929"/>
    <lineage>
        <taxon>Bacteria</taxon>
        <taxon>Pseudomonadati</taxon>
        <taxon>Pseudomonadota</taxon>
        <taxon>Alphaproteobacteria</taxon>
        <taxon>Hyphomicrobiales</taxon>
        <taxon>Devosiaceae</taxon>
        <taxon>Devosia</taxon>
    </lineage>
</organism>
<dbReference type="EMBL" id="FXWK01000001">
    <property type="protein sequence ID" value="SMQ65822.1"/>
    <property type="molecule type" value="Genomic_DNA"/>
</dbReference>
<protein>
    <submittedName>
        <fullName evidence="2">Uncharacterized protein</fullName>
    </submittedName>
</protein>
<reference evidence="3" key="1">
    <citation type="submission" date="2017-04" db="EMBL/GenBank/DDBJ databases">
        <authorList>
            <person name="Varghese N."/>
            <person name="Submissions S."/>
        </authorList>
    </citation>
    <scope>NUCLEOTIDE SEQUENCE [LARGE SCALE GENOMIC DNA]</scope>
</reference>
<dbReference type="RefSeq" id="WP_086469661.1">
    <property type="nucleotide sequence ID" value="NZ_FXWK01000001.1"/>
</dbReference>
<keyword evidence="3" id="KW-1185">Reference proteome</keyword>
<proteinExistence type="predicted"/>
<dbReference type="OrthoDB" id="564699at2"/>
<gene>
    <name evidence="2" type="ORF">SAMN06295905_1325</name>
</gene>
<evidence type="ECO:0000313" key="3">
    <source>
        <dbReference type="Proteomes" id="UP000194474"/>
    </source>
</evidence>